<evidence type="ECO:0000313" key="6">
    <source>
        <dbReference type="Proteomes" id="UP000298030"/>
    </source>
</evidence>
<dbReference type="InterPro" id="IPR000717">
    <property type="entry name" value="PCI_dom"/>
</dbReference>
<comment type="caution">
    <text evidence="5">The sequence shown here is derived from an EMBL/GenBank/DDBJ whole genome shotgun (WGS) entry which is preliminary data.</text>
</comment>
<dbReference type="InterPro" id="IPR045237">
    <property type="entry name" value="COPS7/eIF3m"/>
</dbReference>
<keyword evidence="2" id="KW-0736">Signalosome</keyword>
<dbReference type="OrthoDB" id="10265275at2759"/>
<dbReference type="SMART" id="SM00088">
    <property type="entry name" value="PINT"/>
    <property type="match status" value="1"/>
</dbReference>
<reference evidence="5 6" key="1">
    <citation type="journal article" date="2019" name="Nat. Ecol. Evol.">
        <title>Megaphylogeny resolves global patterns of mushroom evolution.</title>
        <authorList>
            <person name="Varga T."/>
            <person name="Krizsan K."/>
            <person name="Foldi C."/>
            <person name="Dima B."/>
            <person name="Sanchez-Garcia M."/>
            <person name="Sanchez-Ramirez S."/>
            <person name="Szollosi G.J."/>
            <person name="Szarkandi J.G."/>
            <person name="Papp V."/>
            <person name="Albert L."/>
            <person name="Andreopoulos W."/>
            <person name="Angelini C."/>
            <person name="Antonin V."/>
            <person name="Barry K.W."/>
            <person name="Bougher N.L."/>
            <person name="Buchanan P."/>
            <person name="Buyck B."/>
            <person name="Bense V."/>
            <person name="Catcheside P."/>
            <person name="Chovatia M."/>
            <person name="Cooper J."/>
            <person name="Damon W."/>
            <person name="Desjardin D."/>
            <person name="Finy P."/>
            <person name="Geml J."/>
            <person name="Haridas S."/>
            <person name="Hughes K."/>
            <person name="Justo A."/>
            <person name="Karasinski D."/>
            <person name="Kautmanova I."/>
            <person name="Kiss B."/>
            <person name="Kocsube S."/>
            <person name="Kotiranta H."/>
            <person name="LaButti K.M."/>
            <person name="Lechner B.E."/>
            <person name="Liimatainen K."/>
            <person name="Lipzen A."/>
            <person name="Lukacs Z."/>
            <person name="Mihaltcheva S."/>
            <person name="Morgado L.N."/>
            <person name="Niskanen T."/>
            <person name="Noordeloos M.E."/>
            <person name="Ohm R.A."/>
            <person name="Ortiz-Santana B."/>
            <person name="Ovrebo C."/>
            <person name="Racz N."/>
            <person name="Riley R."/>
            <person name="Savchenko A."/>
            <person name="Shiryaev A."/>
            <person name="Soop K."/>
            <person name="Spirin V."/>
            <person name="Szebenyi C."/>
            <person name="Tomsovsky M."/>
            <person name="Tulloss R.E."/>
            <person name="Uehling J."/>
            <person name="Grigoriev I.V."/>
            <person name="Vagvolgyi C."/>
            <person name="Papp T."/>
            <person name="Martin F.M."/>
            <person name="Miettinen O."/>
            <person name="Hibbett D.S."/>
            <person name="Nagy L.G."/>
        </authorList>
    </citation>
    <scope>NUCLEOTIDE SEQUENCE [LARGE SCALE GENOMIC DNA]</scope>
    <source>
        <strain evidence="5 6">FP101781</strain>
    </source>
</reference>
<dbReference type="PANTHER" id="PTHR15350">
    <property type="entry name" value="COP9 SIGNALOSOME COMPLEX SUBUNIT 7/DENDRITIC CELL PROTEIN GA17"/>
    <property type="match status" value="1"/>
</dbReference>
<feature type="compositionally biased region" description="Basic and acidic residues" evidence="3">
    <location>
        <begin position="219"/>
        <end position="229"/>
    </location>
</feature>
<evidence type="ECO:0000259" key="4">
    <source>
        <dbReference type="PROSITE" id="PS50250"/>
    </source>
</evidence>
<accession>A0A4Y7T6W6</accession>
<evidence type="ECO:0000256" key="3">
    <source>
        <dbReference type="SAM" id="MobiDB-lite"/>
    </source>
</evidence>
<sequence>MDLGSNFSAKLEPFLLMAKSAKGAAAAKLIQDATSASGVLVFSELLEMPNIQELGKNEHHTKFLSLLQLFAYKTYQDYVQHKDALPTLNAAQITKLKYLSIVSLASESRILPYTTLLTQLDMPNVRELEDLIIDAIYQDILHGKLDQKEEQLEVEYTMGRDVEPSRVDELLRALQNWASTTSQVLQTLDSKISSIAADAASQKTIQAEYDKALQHTLKEVHDKSSKDGNKGGAGGSRRTAFGDIQERMGLGGHHGEGRGGGRAMEAMDVDEPMIEGRKLRNRVSQDSATKPLRKKNKF</sequence>
<gene>
    <name evidence="5" type="ORF">FA13DRAFT_1665825</name>
</gene>
<evidence type="ECO:0000313" key="5">
    <source>
        <dbReference type="EMBL" id="TEB29342.1"/>
    </source>
</evidence>
<feature type="domain" description="PCI" evidence="4">
    <location>
        <begin position="1"/>
        <end position="159"/>
    </location>
</feature>
<dbReference type="Pfam" id="PF01399">
    <property type="entry name" value="PCI"/>
    <property type="match status" value="1"/>
</dbReference>
<evidence type="ECO:0000256" key="1">
    <source>
        <dbReference type="ARBA" id="ARBA00008482"/>
    </source>
</evidence>
<dbReference type="GO" id="GO:0008180">
    <property type="term" value="C:COP9 signalosome"/>
    <property type="evidence" value="ECO:0007669"/>
    <property type="project" value="UniProtKB-KW"/>
</dbReference>
<feature type="region of interest" description="Disordered" evidence="3">
    <location>
        <begin position="219"/>
        <end position="298"/>
    </location>
</feature>
<dbReference type="PANTHER" id="PTHR15350:SF5">
    <property type="entry name" value="COP9 SIGNALOSOME COMPLEX SUBUNIT 7"/>
    <property type="match status" value="1"/>
</dbReference>
<evidence type="ECO:0000256" key="2">
    <source>
        <dbReference type="ARBA" id="ARBA00022790"/>
    </source>
</evidence>
<comment type="similarity">
    <text evidence="1">Belongs to the CSN7/EIF3M family. CSN7 subfamily.</text>
</comment>
<dbReference type="AlphaFoldDB" id="A0A4Y7T6W6"/>
<organism evidence="5 6">
    <name type="scientific">Coprinellus micaceus</name>
    <name type="common">Glistening ink-cap mushroom</name>
    <name type="synonym">Coprinus micaceus</name>
    <dbReference type="NCBI Taxonomy" id="71717"/>
    <lineage>
        <taxon>Eukaryota</taxon>
        <taxon>Fungi</taxon>
        <taxon>Dikarya</taxon>
        <taxon>Basidiomycota</taxon>
        <taxon>Agaricomycotina</taxon>
        <taxon>Agaricomycetes</taxon>
        <taxon>Agaricomycetidae</taxon>
        <taxon>Agaricales</taxon>
        <taxon>Agaricineae</taxon>
        <taxon>Psathyrellaceae</taxon>
        <taxon>Coprinellus</taxon>
    </lineage>
</organism>
<dbReference type="Proteomes" id="UP000298030">
    <property type="component" value="Unassembled WGS sequence"/>
</dbReference>
<name>A0A4Y7T6W6_COPMI</name>
<keyword evidence="6" id="KW-1185">Reference proteome</keyword>
<dbReference type="Pfam" id="PF22061">
    <property type="entry name" value="CSN7_HB_subdom"/>
    <property type="match status" value="1"/>
</dbReference>
<dbReference type="PROSITE" id="PS50250">
    <property type="entry name" value="PCI"/>
    <property type="match status" value="1"/>
</dbReference>
<proteinExistence type="inferred from homology"/>
<dbReference type="EMBL" id="QPFP01000028">
    <property type="protein sequence ID" value="TEB29342.1"/>
    <property type="molecule type" value="Genomic_DNA"/>
</dbReference>
<protein>
    <recommendedName>
        <fullName evidence="4">PCI domain-containing protein</fullName>
    </recommendedName>
</protein>
<dbReference type="STRING" id="71717.A0A4Y7T6W6"/>